<evidence type="ECO:0000256" key="3">
    <source>
        <dbReference type="ARBA" id="ARBA00022723"/>
    </source>
</evidence>
<feature type="binding site" description="axial binding residue" evidence="7">
    <location>
        <position position="468"/>
    </location>
    <ligand>
        <name>heme</name>
        <dbReference type="ChEBI" id="CHEBI:30413"/>
    </ligand>
    <ligandPart>
        <name>Fe</name>
        <dbReference type="ChEBI" id="CHEBI:18248"/>
    </ligandPart>
</feature>
<keyword evidence="10" id="KW-1185">Reference proteome</keyword>
<evidence type="ECO:0000256" key="1">
    <source>
        <dbReference type="ARBA" id="ARBA00001971"/>
    </source>
</evidence>
<evidence type="ECO:0000313" key="9">
    <source>
        <dbReference type="EMBL" id="KAF2034994.1"/>
    </source>
</evidence>
<organism evidence="9 10">
    <name type="scientific">Setomelanomma holmii</name>
    <dbReference type="NCBI Taxonomy" id="210430"/>
    <lineage>
        <taxon>Eukaryota</taxon>
        <taxon>Fungi</taxon>
        <taxon>Dikarya</taxon>
        <taxon>Ascomycota</taxon>
        <taxon>Pezizomycotina</taxon>
        <taxon>Dothideomycetes</taxon>
        <taxon>Pleosporomycetidae</taxon>
        <taxon>Pleosporales</taxon>
        <taxon>Pleosporineae</taxon>
        <taxon>Phaeosphaeriaceae</taxon>
        <taxon>Setomelanomma</taxon>
    </lineage>
</organism>
<dbReference type="GO" id="GO:0020037">
    <property type="term" value="F:heme binding"/>
    <property type="evidence" value="ECO:0007669"/>
    <property type="project" value="InterPro"/>
</dbReference>
<keyword evidence="7" id="KW-0349">Heme</keyword>
<keyword evidence="4" id="KW-0560">Oxidoreductase</keyword>
<feature type="transmembrane region" description="Helical" evidence="8">
    <location>
        <begin position="32"/>
        <end position="53"/>
    </location>
</feature>
<dbReference type="SUPFAM" id="SSF48264">
    <property type="entry name" value="Cytochrome P450"/>
    <property type="match status" value="1"/>
</dbReference>
<name>A0A9P4LTR8_9PLEO</name>
<dbReference type="PRINTS" id="PR00385">
    <property type="entry name" value="P450"/>
</dbReference>
<dbReference type="EMBL" id="ML978159">
    <property type="protein sequence ID" value="KAF2034994.1"/>
    <property type="molecule type" value="Genomic_DNA"/>
</dbReference>
<evidence type="ECO:0000313" key="10">
    <source>
        <dbReference type="Proteomes" id="UP000799777"/>
    </source>
</evidence>
<dbReference type="PRINTS" id="PR00463">
    <property type="entry name" value="EP450I"/>
</dbReference>
<dbReference type="CDD" id="cd11061">
    <property type="entry name" value="CYP67-like"/>
    <property type="match status" value="1"/>
</dbReference>
<dbReference type="GO" id="GO:0004497">
    <property type="term" value="F:monooxygenase activity"/>
    <property type="evidence" value="ECO:0007669"/>
    <property type="project" value="UniProtKB-KW"/>
</dbReference>
<dbReference type="PANTHER" id="PTHR24305:SF187">
    <property type="entry name" value="P450, PUTATIVE (EUROFUNG)-RELATED"/>
    <property type="match status" value="1"/>
</dbReference>
<dbReference type="InterPro" id="IPR050121">
    <property type="entry name" value="Cytochrome_P450_monoxygenase"/>
</dbReference>
<sequence length="536" mass="60985">MAYFHCTSYLLGPLAAVTLHELILRRAEVDHLALSIIVTSIVAYFTIFLYAGFLPATTLSASFWLPLWSYIGIYRAYLHPLRKYPGPFGARLSKWWTVKQNWDTDLHFHRRLQDLQTEYGDYVRTGPRELTIFDVDAIPAILGGQSKTSKGPLFDIMDKSLHLNRDKQFHRQRRRIWDNAFKASLSDYAPKIEEFTQQSLTRLRKQEGNPVPLLEYMTYYSYDVMAALAFGKPMGFIKGEQSDVGASILKTMTGSLYAFGLLHHMPWLMNTLGVLTSLAGPMKEWTDWSVSRMKARIAVKDAKPDLISHLIANTPDTSAGHTLLYGESRLIISAGSETTSSALTFIFMHLATHPEYLHALRKEFRAHASTYHCQSPLPLLDAIVFESMRLWPSVFFASQRVTPPEGLRLKNHFVPGNMIVQVSPFVLSRDPRNFVEPNDFIPERWLDRSELVLRKEAFIPFSTGPYSCAGKGLAMMELRSVVGRVVSEFDVVLPVGFEPEAFWEGIRDHFTAGAPRVDVRFVKWRGGDTSLERKPE</sequence>
<evidence type="ECO:0000256" key="7">
    <source>
        <dbReference type="PIRSR" id="PIRSR602401-1"/>
    </source>
</evidence>
<dbReference type="Gene3D" id="1.10.630.10">
    <property type="entry name" value="Cytochrome P450"/>
    <property type="match status" value="1"/>
</dbReference>
<comment type="caution">
    <text evidence="9">The sequence shown here is derived from an EMBL/GenBank/DDBJ whole genome shotgun (WGS) entry which is preliminary data.</text>
</comment>
<evidence type="ECO:0000256" key="2">
    <source>
        <dbReference type="ARBA" id="ARBA00010617"/>
    </source>
</evidence>
<dbReference type="InterPro" id="IPR036396">
    <property type="entry name" value="Cyt_P450_sf"/>
</dbReference>
<keyword evidence="5 7" id="KW-0408">Iron</keyword>
<keyword evidence="3 7" id="KW-0479">Metal-binding</keyword>
<proteinExistence type="inferred from homology"/>
<evidence type="ECO:0000256" key="5">
    <source>
        <dbReference type="ARBA" id="ARBA00023004"/>
    </source>
</evidence>
<dbReference type="GO" id="GO:0016705">
    <property type="term" value="F:oxidoreductase activity, acting on paired donors, with incorporation or reduction of molecular oxygen"/>
    <property type="evidence" value="ECO:0007669"/>
    <property type="project" value="InterPro"/>
</dbReference>
<evidence type="ECO:0000256" key="8">
    <source>
        <dbReference type="SAM" id="Phobius"/>
    </source>
</evidence>
<keyword evidence="6" id="KW-0503">Monooxygenase</keyword>
<dbReference type="OrthoDB" id="6692864at2759"/>
<protein>
    <submittedName>
        <fullName evidence="9">Cytochrome P450</fullName>
    </submittedName>
</protein>
<keyword evidence="8" id="KW-0812">Transmembrane</keyword>
<accession>A0A9P4LTR8</accession>
<evidence type="ECO:0000256" key="6">
    <source>
        <dbReference type="ARBA" id="ARBA00023033"/>
    </source>
</evidence>
<evidence type="ECO:0000256" key="4">
    <source>
        <dbReference type="ARBA" id="ARBA00023002"/>
    </source>
</evidence>
<reference evidence="9" key="1">
    <citation type="journal article" date="2020" name="Stud. Mycol.">
        <title>101 Dothideomycetes genomes: a test case for predicting lifestyles and emergence of pathogens.</title>
        <authorList>
            <person name="Haridas S."/>
            <person name="Albert R."/>
            <person name="Binder M."/>
            <person name="Bloem J."/>
            <person name="Labutti K."/>
            <person name="Salamov A."/>
            <person name="Andreopoulos B."/>
            <person name="Baker S."/>
            <person name="Barry K."/>
            <person name="Bills G."/>
            <person name="Bluhm B."/>
            <person name="Cannon C."/>
            <person name="Castanera R."/>
            <person name="Culley D."/>
            <person name="Daum C."/>
            <person name="Ezra D."/>
            <person name="Gonzalez J."/>
            <person name="Henrissat B."/>
            <person name="Kuo A."/>
            <person name="Liang C."/>
            <person name="Lipzen A."/>
            <person name="Lutzoni F."/>
            <person name="Magnuson J."/>
            <person name="Mondo S."/>
            <person name="Nolan M."/>
            <person name="Ohm R."/>
            <person name="Pangilinan J."/>
            <person name="Park H.-J."/>
            <person name="Ramirez L."/>
            <person name="Alfaro M."/>
            <person name="Sun H."/>
            <person name="Tritt A."/>
            <person name="Yoshinaga Y."/>
            <person name="Zwiers L.-H."/>
            <person name="Turgeon B."/>
            <person name="Goodwin S."/>
            <person name="Spatafora J."/>
            <person name="Crous P."/>
            <person name="Grigoriev I."/>
        </authorList>
    </citation>
    <scope>NUCLEOTIDE SEQUENCE</scope>
    <source>
        <strain evidence="9">CBS 110217</strain>
    </source>
</reference>
<keyword evidence="8" id="KW-0472">Membrane</keyword>
<dbReference type="GO" id="GO:0005506">
    <property type="term" value="F:iron ion binding"/>
    <property type="evidence" value="ECO:0007669"/>
    <property type="project" value="InterPro"/>
</dbReference>
<dbReference type="InterPro" id="IPR002401">
    <property type="entry name" value="Cyt_P450_E_grp-I"/>
</dbReference>
<dbReference type="PANTHER" id="PTHR24305">
    <property type="entry name" value="CYTOCHROME P450"/>
    <property type="match status" value="1"/>
</dbReference>
<dbReference type="AlphaFoldDB" id="A0A9P4LTR8"/>
<comment type="similarity">
    <text evidence="2">Belongs to the cytochrome P450 family.</text>
</comment>
<dbReference type="Proteomes" id="UP000799777">
    <property type="component" value="Unassembled WGS sequence"/>
</dbReference>
<dbReference type="InterPro" id="IPR001128">
    <property type="entry name" value="Cyt_P450"/>
</dbReference>
<gene>
    <name evidence="9" type="ORF">EK21DRAFT_107626</name>
</gene>
<keyword evidence="8" id="KW-1133">Transmembrane helix</keyword>
<comment type="cofactor">
    <cofactor evidence="1 7">
        <name>heme</name>
        <dbReference type="ChEBI" id="CHEBI:30413"/>
    </cofactor>
</comment>
<dbReference type="Pfam" id="PF00067">
    <property type="entry name" value="p450"/>
    <property type="match status" value="1"/>
</dbReference>